<feature type="compositionally biased region" description="Basic and acidic residues" evidence="1">
    <location>
        <begin position="328"/>
        <end position="339"/>
    </location>
</feature>
<dbReference type="Pfam" id="PF00397">
    <property type="entry name" value="WW"/>
    <property type="match status" value="1"/>
</dbReference>
<feature type="compositionally biased region" description="Basic and acidic residues" evidence="1">
    <location>
        <begin position="43"/>
        <end position="60"/>
    </location>
</feature>
<dbReference type="AlphaFoldDB" id="A0A3N2PNC3"/>
<accession>A0A3N2PNC3</accession>
<dbReference type="PROSITE" id="PS50020">
    <property type="entry name" value="WW_DOMAIN_2"/>
    <property type="match status" value="1"/>
</dbReference>
<feature type="region of interest" description="Disordered" evidence="1">
    <location>
        <begin position="263"/>
        <end position="339"/>
    </location>
</feature>
<dbReference type="PROSITE" id="PS01159">
    <property type="entry name" value="WW_DOMAIN_1"/>
    <property type="match status" value="1"/>
</dbReference>
<feature type="compositionally biased region" description="Pro residues" evidence="1">
    <location>
        <begin position="101"/>
        <end position="116"/>
    </location>
</feature>
<dbReference type="RefSeq" id="XP_028463837.1">
    <property type="nucleotide sequence ID" value="XM_028614507.1"/>
</dbReference>
<evidence type="ECO:0000259" key="2">
    <source>
        <dbReference type="PROSITE" id="PS50020"/>
    </source>
</evidence>
<feature type="compositionally biased region" description="Basic and acidic residues" evidence="1">
    <location>
        <begin position="18"/>
        <end position="31"/>
    </location>
</feature>
<sequence length="339" mass="36976">MASHPPSPPREAQVADSKPNDTKSEDHRTPEPESSTSSLQNEDQEKRDSSRDRTDSHEPPESLESGEASPSSPRSRSENTPAEDDDDDDDAAAARTSSDAPAPPLPNEPPPLPSEQPPATEDDGWDFHWDAHHQAYFFYNRFTGASQWENPRVPSSSSKTTTTTTTATGAQPPPQPAAPSDPSPSSFSVAAASSSSYPTAPPPPPSTSPVAGGYNPAIHGDYDPNAWYAQPAGQDGDEAAQQQQQQLAMLADPTALATFNRFTGVFQRQDEGPERHSDEAKSRRQMHAYFDVDAAANAHDGRSLKAERSGKKPSKAELKQFKEKRRARKEEKRRAWLRD</sequence>
<name>A0A3N2PNC3_SODAK</name>
<dbReference type="OrthoDB" id="2444812at2759"/>
<evidence type="ECO:0000313" key="4">
    <source>
        <dbReference type="Proteomes" id="UP000272025"/>
    </source>
</evidence>
<proteinExistence type="predicted"/>
<feature type="compositionally biased region" description="Basic and acidic residues" evidence="1">
    <location>
        <begin position="268"/>
        <end position="282"/>
    </location>
</feature>
<dbReference type="CDD" id="cd00201">
    <property type="entry name" value="WW"/>
    <property type="match status" value="1"/>
</dbReference>
<feature type="compositionally biased region" description="Polar residues" evidence="1">
    <location>
        <begin position="32"/>
        <end position="41"/>
    </location>
</feature>
<feature type="compositionally biased region" description="Acidic residues" evidence="1">
    <location>
        <begin position="81"/>
        <end position="91"/>
    </location>
</feature>
<feature type="region of interest" description="Disordered" evidence="1">
    <location>
        <begin position="147"/>
        <end position="245"/>
    </location>
</feature>
<dbReference type="GeneID" id="39582985"/>
<feature type="domain" description="WW" evidence="2">
    <location>
        <begin position="119"/>
        <end position="153"/>
    </location>
</feature>
<dbReference type="Proteomes" id="UP000272025">
    <property type="component" value="Unassembled WGS sequence"/>
</dbReference>
<dbReference type="EMBL" id="ML119060">
    <property type="protein sequence ID" value="ROT36031.1"/>
    <property type="molecule type" value="Genomic_DNA"/>
</dbReference>
<evidence type="ECO:0000256" key="1">
    <source>
        <dbReference type="SAM" id="MobiDB-lite"/>
    </source>
</evidence>
<reference evidence="3 4" key="1">
    <citation type="journal article" date="2018" name="Mol. Ecol.">
        <title>The obligate alkalophilic soda-lake fungus Sodiomyces alkalinus has shifted to a protein diet.</title>
        <authorList>
            <person name="Grum-Grzhimaylo A.A."/>
            <person name="Falkoski D.L."/>
            <person name="van den Heuvel J."/>
            <person name="Valero-Jimenez C.A."/>
            <person name="Min B."/>
            <person name="Choi I.G."/>
            <person name="Lipzen A."/>
            <person name="Daum C.G."/>
            <person name="Aanen D.K."/>
            <person name="Tsang A."/>
            <person name="Henrissat B."/>
            <person name="Bilanenko E.N."/>
            <person name="de Vries R.P."/>
            <person name="van Kan J.A.L."/>
            <person name="Grigoriev I.V."/>
            <person name="Debets A.J.M."/>
        </authorList>
    </citation>
    <scope>NUCLEOTIDE SEQUENCE [LARGE SCALE GENOMIC DNA]</scope>
    <source>
        <strain evidence="3 4">F11</strain>
    </source>
</reference>
<protein>
    <recommendedName>
        <fullName evidence="2">WW domain-containing protein</fullName>
    </recommendedName>
</protein>
<feature type="compositionally biased region" description="Low complexity" evidence="1">
    <location>
        <begin position="229"/>
        <end position="245"/>
    </location>
</feature>
<organism evidence="3 4">
    <name type="scientific">Sodiomyces alkalinus (strain CBS 110278 / VKM F-3762 / F11)</name>
    <name type="common">Alkaliphilic filamentous fungus</name>
    <dbReference type="NCBI Taxonomy" id="1314773"/>
    <lineage>
        <taxon>Eukaryota</taxon>
        <taxon>Fungi</taxon>
        <taxon>Dikarya</taxon>
        <taxon>Ascomycota</taxon>
        <taxon>Pezizomycotina</taxon>
        <taxon>Sordariomycetes</taxon>
        <taxon>Hypocreomycetidae</taxon>
        <taxon>Glomerellales</taxon>
        <taxon>Plectosphaerellaceae</taxon>
        <taxon>Sodiomyces</taxon>
    </lineage>
</organism>
<dbReference type="SUPFAM" id="SSF51045">
    <property type="entry name" value="WW domain"/>
    <property type="match status" value="1"/>
</dbReference>
<feature type="compositionally biased region" description="Low complexity" evidence="1">
    <location>
        <begin position="154"/>
        <end position="170"/>
    </location>
</feature>
<evidence type="ECO:0000313" key="3">
    <source>
        <dbReference type="EMBL" id="ROT36031.1"/>
    </source>
</evidence>
<dbReference type="Gene3D" id="2.20.70.10">
    <property type="match status" value="1"/>
</dbReference>
<feature type="compositionally biased region" description="Basic and acidic residues" evidence="1">
    <location>
        <begin position="299"/>
        <end position="321"/>
    </location>
</feature>
<feature type="region of interest" description="Disordered" evidence="1">
    <location>
        <begin position="1"/>
        <end position="127"/>
    </location>
</feature>
<feature type="compositionally biased region" description="Low complexity" evidence="1">
    <location>
        <begin position="183"/>
        <end position="198"/>
    </location>
</feature>
<dbReference type="InterPro" id="IPR001202">
    <property type="entry name" value="WW_dom"/>
</dbReference>
<keyword evidence="4" id="KW-1185">Reference proteome</keyword>
<gene>
    <name evidence="3" type="ORF">SODALDRAFT_362891</name>
</gene>
<dbReference type="InterPro" id="IPR036020">
    <property type="entry name" value="WW_dom_sf"/>
</dbReference>
<feature type="compositionally biased region" description="Pro residues" evidence="1">
    <location>
        <begin position="171"/>
        <end position="182"/>
    </location>
</feature>